<keyword evidence="5 7" id="KW-1133">Transmembrane helix</keyword>
<comment type="similarity">
    <text evidence="2">Belongs to the peptidase S54 family.</text>
</comment>
<dbReference type="InterPro" id="IPR050925">
    <property type="entry name" value="Rhomboid_protease_S54"/>
</dbReference>
<evidence type="ECO:0000256" key="1">
    <source>
        <dbReference type="ARBA" id="ARBA00004141"/>
    </source>
</evidence>
<dbReference type="OrthoDB" id="9813074at2"/>
<dbReference type="EMBL" id="SCWD01000001">
    <property type="protein sequence ID" value="TDM04349.1"/>
    <property type="molecule type" value="Genomic_DNA"/>
</dbReference>
<dbReference type="PANTHER" id="PTHR43731:SF14">
    <property type="entry name" value="PRESENILIN-ASSOCIATED RHOMBOID-LIKE PROTEIN, MITOCHONDRIAL"/>
    <property type="match status" value="1"/>
</dbReference>
<keyword evidence="4" id="KW-0378">Hydrolase</keyword>
<comment type="subcellular location">
    <subcellularLocation>
        <location evidence="1">Membrane</location>
        <topology evidence="1">Multi-pass membrane protein</topology>
    </subcellularLocation>
</comment>
<feature type="transmembrane region" description="Helical" evidence="7">
    <location>
        <begin position="330"/>
        <end position="349"/>
    </location>
</feature>
<evidence type="ECO:0000256" key="2">
    <source>
        <dbReference type="ARBA" id="ARBA00009045"/>
    </source>
</evidence>
<feature type="domain" description="Peptidase S54 rhomboid" evidence="8">
    <location>
        <begin position="187"/>
        <end position="320"/>
    </location>
</feature>
<evidence type="ECO:0000313" key="9">
    <source>
        <dbReference type="EMBL" id="TDM04349.1"/>
    </source>
</evidence>
<dbReference type="GO" id="GO:0016020">
    <property type="term" value="C:membrane"/>
    <property type="evidence" value="ECO:0007669"/>
    <property type="project" value="UniProtKB-SubCell"/>
</dbReference>
<protein>
    <submittedName>
        <fullName evidence="9">Rhomboid family intramembrane serine protease</fullName>
    </submittedName>
</protein>
<dbReference type="AlphaFoldDB" id="A0A9Q8CJW7"/>
<feature type="transmembrane region" description="Helical" evidence="7">
    <location>
        <begin position="189"/>
        <end position="214"/>
    </location>
</feature>
<dbReference type="Gene3D" id="1.20.1540.10">
    <property type="entry name" value="Rhomboid-like"/>
    <property type="match status" value="1"/>
</dbReference>
<comment type="caution">
    <text evidence="9">The sequence shown here is derived from an EMBL/GenBank/DDBJ whole genome shotgun (WGS) entry which is preliminary data.</text>
</comment>
<keyword evidence="10" id="KW-1185">Reference proteome</keyword>
<reference evidence="9 10" key="1">
    <citation type="submission" date="2019-01" db="EMBL/GenBank/DDBJ databases">
        <title>Draft genome sequences of the type strains of six Macrococcus species.</title>
        <authorList>
            <person name="Mazhar S."/>
            <person name="Altermann E."/>
            <person name="Hill C."/>
            <person name="Mcauliffe O."/>
        </authorList>
    </citation>
    <scope>NUCLEOTIDE SEQUENCE [LARGE SCALE GENOMIC DNA]</scope>
    <source>
        <strain evidence="9 10">ATCC 51828</strain>
    </source>
</reference>
<evidence type="ECO:0000259" key="8">
    <source>
        <dbReference type="Pfam" id="PF01694"/>
    </source>
</evidence>
<evidence type="ECO:0000256" key="4">
    <source>
        <dbReference type="ARBA" id="ARBA00022801"/>
    </source>
</evidence>
<evidence type="ECO:0000256" key="7">
    <source>
        <dbReference type="SAM" id="Phobius"/>
    </source>
</evidence>
<feature type="transmembrane region" description="Helical" evidence="7">
    <location>
        <begin position="281"/>
        <end position="298"/>
    </location>
</feature>
<dbReference type="GO" id="GO:0006508">
    <property type="term" value="P:proteolysis"/>
    <property type="evidence" value="ECO:0007669"/>
    <property type="project" value="UniProtKB-KW"/>
</dbReference>
<dbReference type="InterPro" id="IPR022764">
    <property type="entry name" value="Peptidase_S54_rhomboid_dom"/>
</dbReference>
<name>A0A9Q8CJW7_9STAP</name>
<dbReference type="InterPro" id="IPR035952">
    <property type="entry name" value="Rhomboid-like_sf"/>
</dbReference>
<dbReference type="Pfam" id="PF01694">
    <property type="entry name" value="Rhomboid"/>
    <property type="match status" value="1"/>
</dbReference>
<sequence>MITSKQLWEAIYKISMYSHFELIQSQEFMMASVQERRIIRFVTEKQNVQSLDFLVQKIEDNIVQQVDFKPQQIEIYLLNQPVPGDINDRSVKVKSLNDRNDFNTLSISRQYQILGKRRLKHSENFYQKRLMTSNSIDRAMISFAPVTSLLILINVVLYVINRMMHFNTATADFIEAGGLSHFNFVHGEYFRLISSIFLHFDFSHLLLNMLSLYIFGKLVEYFYGPVRFFLIYFLSGLMGNLLSLSFETSALSVGASGAISGLLGALLAYMVTSRRFDRKMVLQTAGGLILFFLLSNLFGRVNNWAHFGGLFSGFYIALLLYCYKYALKYFFLLLAGLVLMTVLLLMNIFSVKEEHIYNDRARISMQKGDFEEAEQVMKQTFAKEFENDESYQLYGLILTHEQSLAEGIATWKKGLKRYPDSSLLNYQMALAMRANDDYMSAEKYLTKSGRYMNKQEMKDLKKEIKVFGE</sequence>
<evidence type="ECO:0000256" key="5">
    <source>
        <dbReference type="ARBA" id="ARBA00022989"/>
    </source>
</evidence>
<proteinExistence type="inferred from homology"/>
<evidence type="ECO:0000256" key="3">
    <source>
        <dbReference type="ARBA" id="ARBA00022692"/>
    </source>
</evidence>
<dbReference type="Gene3D" id="1.25.40.10">
    <property type="entry name" value="Tetratricopeptide repeat domain"/>
    <property type="match status" value="1"/>
</dbReference>
<dbReference type="SUPFAM" id="SSF48452">
    <property type="entry name" value="TPR-like"/>
    <property type="match status" value="1"/>
</dbReference>
<keyword evidence="3 7" id="KW-0812">Transmembrane</keyword>
<dbReference type="RefSeq" id="WP_133417208.1">
    <property type="nucleotide sequence ID" value="NZ_SCWD01000001.1"/>
</dbReference>
<organism evidence="9 10">
    <name type="scientific">Macrococcus carouselicus</name>
    <dbReference type="NCBI Taxonomy" id="69969"/>
    <lineage>
        <taxon>Bacteria</taxon>
        <taxon>Bacillati</taxon>
        <taxon>Bacillota</taxon>
        <taxon>Bacilli</taxon>
        <taxon>Bacillales</taxon>
        <taxon>Staphylococcaceae</taxon>
        <taxon>Macrococcus</taxon>
    </lineage>
</organism>
<dbReference type="GO" id="GO:0004252">
    <property type="term" value="F:serine-type endopeptidase activity"/>
    <property type="evidence" value="ECO:0007669"/>
    <property type="project" value="InterPro"/>
</dbReference>
<evidence type="ECO:0000313" key="10">
    <source>
        <dbReference type="Proteomes" id="UP000295280"/>
    </source>
</evidence>
<accession>A0A9Q8CJW7</accession>
<keyword evidence="6 7" id="KW-0472">Membrane</keyword>
<dbReference type="Proteomes" id="UP000295280">
    <property type="component" value="Unassembled WGS sequence"/>
</dbReference>
<evidence type="ECO:0000256" key="6">
    <source>
        <dbReference type="ARBA" id="ARBA00023136"/>
    </source>
</evidence>
<dbReference type="SUPFAM" id="SSF144091">
    <property type="entry name" value="Rhomboid-like"/>
    <property type="match status" value="1"/>
</dbReference>
<dbReference type="InterPro" id="IPR011990">
    <property type="entry name" value="TPR-like_helical_dom_sf"/>
</dbReference>
<gene>
    <name evidence="9" type="ORF">ERX40_04040</name>
</gene>
<feature type="transmembrane region" description="Helical" evidence="7">
    <location>
        <begin position="226"/>
        <end position="244"/>
    </location>
</feature>
<feature type="transmembrane region" description="Helical" evidence="7">
    <location>
        <begin position="304"/>
        <end position="323"/>
    </location>
</feature>
<feature type="transmembrane region" description="Helical" evidence="7">
    <location>
        <begin position="139"/>
        <end position="160"/>
    </location>
</feature>
<dbReference type="PANTHER" id="PTHR43731">
    <property type="entry name" value="RHOMBOID PROTEASE"/>
    <property type="match status" value="1"/>
</dbReference>
<keyword evidence="9" id="KW-0645">Protease</keyword>
<feature type="transmembrane region" description="Helical" evidence="7">
    <location>
        <begin position="250"/>
        <end position="269"/>
    </location>
</feature>